<evidence type="ECO:0000313" key="2">
    <source>
        <dbReference type="EMBL" id="PJE62837.1"/>
    </source>
</evidence>
<feature type="transmembrane region" description="Helical" evidence="1">
    <location>
        <begin position="43"/>
        <end position="66"/>
    </location>
</feature>
<gene>
    <name evidence="2" type="ORF">COU88_02820</name>
</gene>
<dbReference type="Proteomes" id="UP000229554">
    <property type="component" value="Unassembled WGS sequence"/>
</dbReference>
<accession>A0A2M8KSD7</accession>
<protein>
    <submittedName>
        <fullName evidence="2">Uncharacterized protein</fullName>
    </submittedName>
</protein>
<evidence type="ECO:0000256" key="1">
    <source>
        <dbReference type="SAM" id="Phobius"/>
    </source>
</evidence>
<sequence length="440" mass="48733">MIYFSIEINMENQIHAGDQNVQQIGQNNADLSAKDGTKPKINLWMYISLVLLLLLIVSLVGFSFILKSQKSTSITTPPITDTLSPTPTTIANTEVGNTEALPETDTAEVSYGLFYPYSDGITINNSRPTIVGKIGQSKQSYLTTKFGIEKSPVSGESEYFLRFNPGRAKNLEVKIDDSTIQNVYGIPQYPTVLCKRINLNPDGTSSYDPQTGKKSPADDIFTSENECFSQKSSDIPPIIFFAKPSSQISPGKHTLTISNNGKVIGSMIFTIDNKFKLPTQTIAKVNQSDNSSFDTADNCTEGYYYDSNSLKIPLPTLNNRNLFFGVSFPQAKEEYGSIKRRKIQIGFGGNHFDLFFPQSSIFYDGKSFRNNALISEKALFLPKDHLFFTDGKKANPQQLSPDNGLNIGEYFEIYPIDIGGFEYRGYSIPWQTSGSSGCDG</sequence>
<keyword evidence="1" id="KW-0812">Transmembrane</keyword>
<organism evidence="2 3">
    <name type="scientific">Candidatus Roizmanbacteria bacterium CG10_big_fil_rev_8_21_14_0_10_39_6</name>
    <dbReference type="NCBI Taxonomy" id="1974853"/>
    <lineage>
        <taxon>Bacteria</taxon>
        <taxon>Candidatus Roizmaniibacteriota</taxon>
    </lineage>
</organism>
<reference evidence="3" key="1">
    <citation type="submission" date="2017-09" db="EMBL/GenBank/DDBJ databases">
        <title>Depth-based differentiation of microbial function through sediment-hosted aquifers and enrichment of novel symbionts in the deep terrestrial subsurface.</title>
        <authorList>
            <person name="Probst A.J."/>
            <person name="Ladd B."/>
            <person name="Jarett J.K."/>
            <person name="Geller-Mcgrath D.E."/>
            <person name="Sieber C.M.K."/>
            <person name="Emerson J.B."/>
            <person name="Anantharaman K."/>
            <person name="Thomas B.C."/>
            <person name="Malmstrom R."/>
            <person name="Stieglmeier M."/>
            <person name="Klingl A."/>
            <person name="Woyke T."/>
            <person name="Ryan C.M."/>
            <person name="Banfield J.F."/>
        </authorList>
    </citation>
    <scope>NUCLEOTIDE SEQUENCE [LARGE SCALE GENOMIC DNA]</scope>
</reference>
<proteinExistence type="predicted"/>
<dbReference type="EMBL" id="PFED01000118">
    <property type="protein sequence ID" value="PJE62837.1"/>
    <property type="molecule type" value="Genomic_DNA"/>
</dbReference>
<keyword evidence="1" id="KW-1133">Transmembrane helix</keyword>
<comment type="caution">
    <text evidence="2">The sequence shown here is derived from an EMBL/GenBank/DDBJ whole genome shotgun (WGS) entry which is preliminary data.</text>
</comment>
<keyword evidence="1" id="KW-0472">Membrane</keyword>
<evidence type="ECO:0000313" key="3">
    <source>
        <dbReference type="Proteomes" id="UP000229554"/>
    </source>
</evidence>
<dbReference type="AlphaFoldDB" id="A0A2M8KSD7"/>
<name>A0A2M8KSD7_9BACT</name>